<evidence type="ECO:0000313" key="2">
    <source>
        <dbReference type="EMBL" id="MCT2588252.1"/>
    </source>
</evidence>
<feature type="region of interest" description="Disordered" evidence="1">
    <location>
        <begin position="124"/>
        <end position="209"/>
    </location>
</feature>
<dbReference type="RefSeq" id="WP_260196215.1">
    <property type="nucleotide sequence ID" value="NZ_JAFFZE010000036.1"/>
</dbReference>
<organism evidence="2 3">
    <name type="scientific">Actinophytocola gossypii</name>
    <dbReference type="NCBI Taxonomy" id="2812003"/>
    <lineage>
        <taxon>Bacteria</taxon>
        <taxon>Bacillati</taxon>
        <taxon>Actinomycetota</taxon>
        <taxon>Actinomycetes</taxon>
        <taxon>Pseudonocardiales</taxon>
        <taxon>Pseudonocardiaceae</taxon>
    </lineage>
</organism>
<dbReference type="Proteomes" id="UP001156441">
    <property type="component" value="Unassembled WGS sequence"/>
</dbReference>
<evidence type="ECO:0000313" key="3">
    <source>
        <dbReference type="Proteomes" id="UP001156441"/>
    </source>
</evidence>
<evidence type="ECO:0000256" key="1">
    <source>
        <dbReference type="SAM" id="MobiDB-lite"/>
    </source>
</evidence>
<feature type="compositionally biased region" description="Low complexity" evidence="1">
    <location>
        <begin position="163"/>
        <end position="191"/>
    </location>
</feature>
<gene>
    <name evidence="2" type="ORF">JT362_34595</name>
</gene>
<sequence length="224" mass="24006">MRDAAAAQAVDNWNEYAAVVHGTPQHLPWNVFADRVRDAEKAAPRPKRELEKEALDAVLADLDLADIDAAEALKTSDPDAHAHFLDRSRKELETVDAAWQASTYTIEQARAAYTAQPCIAGAARPRGLQGLPRRPGRRHPEPHGADRAASRPARWPTPPAAPTAPATCSRSPASATTTPTMRTPSPAAARPQPRLTRSAGRAAEPHAVRARAALCGHRLSVEGS</sequence>
<reference evidence="2 3" key="1">
    <citation type="submission" date="2021-02" db="EMBL/GenBank/DDBJ databases">
        <title>Actinophytocola xerophila sp. nov., isolated from soil of cotton cropping field.</title>
        <authorList>
            <person name="Huang R."/>
            <person name="Chen X."/>
            <person name="Ge X."/>
            <person name="Liu W."/>
        </authorList>
    </citation>
    <scope>NUCLEOTIDE SEQUENCE [LARGE SCALE GENOMIC DNA]</scope>
    <source>
        <strain evidence="2 3">S1-96</strain>
    </source>
</reference>
<comment type="caution">
    <text evidence="2">The sequence shown here is derived from an EMBL/GenBank/DDBJ whole genome shotgun (WGS) entry which is preliminary data.</text>
</comment>
<dbReference type="EMBL" id="JAFFZE010000036">
    <property type="protein sequence ID" value="MCT2588252.1"/>
    <property type="molecule type" value="Genomic_DNA"/>
</dbReference>
<feature type="compositionally biased region" description="Low complexity" evidence="1">
    <location>
        <begin position="124"/>
        <end position="133"/>
    </location>
</feature>
<protein>
    <submittedName>
        <fullName evidence="2">Uncharacterized protein</fullName>
    </submittedName>
</protein>
<proteinExistence type="predicted"/>
<accession>A0ABT2JK41</accession>
<name>A0ABT2JK41_9PSEU</name>
<feature type="compositionally biased region" description="Basic and acidic residues" evidence="1">
    <location>
        <begin position="138"/>
        <end position="149"/>
    </location>
</feature>
<keyword evidence="3" id="KW-1185">Reference proteome</keyword>